<evidence type="ECO:0000313" key="2">
    <source>
        <dbReference type="EMBL" id="VAW23339.1"/>
    </source>
</evidence>
<feature type="domain" description="N-acetyltransferase" evidence="1">
    <location>
        <begin position="32"/>
        <end position="132"/>
    </location>
</feature>
<dbReference type="InterPro" id="IPR000182">
    <property type="entry name" value="GNAT_dom"/>
</dbReference>
<reference evidence="2" key="1">
    <citation type="submission" date="2018-06" db="EMBL/GenBank/DDBJ databases">
        <authorList>
            <person name="Zhirakovskaya E."/>
        </authorList>
    </citation>
    <scope>NUCLEOTIDE SEQUENCE</scope>
</reference>
<gene>
    <name evidence="2" type="ORF">MNBD_ALPHA11-2322</name>
</gene>
<sequence length="132" mass="14685">MTKLNITAKMPDTIATDRLFLRAPNLGDAEAMQVLANNKTIHKFLARLPYPFTHEHALDFINNLARWEEEHAYAIINENSDLIGIMGLRANGNETPELGYWLGEPFWGKGYATEAVNGVLGAALKSGINKIF</sequence>
<keyword evidence="2" id="KW-0808">Transferase</keyword>
<dbReference type="InterPro" id="IPR051531">
    <property type="entry name" value="N-acetyltransferase"/>
</dbReference>
<dbReference type="PROSITE" id="PS51186">
    <property type="entry name" value="GNAT"/>
    <property type="match status" value="1"/>
</dbReference>
<feature type="non-terminal residue" evidence="2">
    <location>
        <position position="132"/>
    </location>
</feature>
<dbReference type="PANTHER" id="PTHR43792">
    <property type="entry name" value="GNAT FAMILY, PUTATIVE (AFU_ORTHOLOGUE AFUA_3G00765)-RELATED-RELATED"/>
    <property type="match status" value="1"/>
</dbReference>
<dbReference type="EMBL" id="UOEQ01000461">
    <property type="protein sequence ID" value="VAW23339.1"/>
    <property type="molecule type" value="Genomic_DNA"/>
</dbReference>
<name>A0A3B0UFT1_9ZZZZ</name>
<dbReference type="Gene3D" id="3.40.630.30">
    <property type="match status" value="1"/>
</dbReference>
<evidence type="ECO:0000259" key="1">
    <source>
        <dbReference type="PROSITE" id="PS51186"/>
    </source>
</evidence>
<dbReference type="PANTHER" id="PTHR43792:SF1">
    <property type="entry name" value="N-ACETYLTRANSFERASE DOMAIN-CONTAINING PROTEIN"/>
    <property type="match status" value="1"/>
</dbReference>
<accession>A0A3B0UFT1</accession>
<protein>
    <submittedName>
        <fullName evidence="2">Acetyltransferase, GNAT family</fullName>
    </submittedName>
</protein>
<organism evidence="2">
    <name type="scientific">hydrothermal vent metagenome</name>
    <dbReference type="NCBI Taxonomy" id="652676"/>
    <lineage>
        <taxon>unclassified sequences</taxon>
        <taxon>metagenomes</taxon>
        <taxon>ecological metagenomes</taxon>
    </lineage>
</organism>
<dbReference type="SUPFAM" id="SSF55729">
    <property type="entry name" value="Acyl-CoA N-acyltransferases (Nat)"/>
    <property type="match status" value="1"/>
</dbReference>
<dbReference type="InterPro" id="IPR016181">
    <property type="entry name" value="Acyl_CoA_acyltransferase"/>
</dbReference>
<proteinExistence type="predicted"/>
<dbReference type="GO" id="GO:0016747">
    <property type="term" value="F:acyltransferase activity, transferring groups other than amino-acyl groups"/>
    <property type="evidence" value="ECO:0007669"/>
    <property type="project" value="InterPro"/>
</dbReference>
<dbReference type="AlphaFoldDB" id="A0A3B0UFT1"/>
<dbReference type="Pfam" id="PF13302">
    <property type="entry name" value="Acetyltransf_3"/>
    <property type="match status" value="1"/>
</dbReference>